<evidence type="ECO:0000259" key="1">
    <source>
        <dbReference type="PROSITE" id="PS50132"/>
    </source>
</evidence>
<evidence type="ECO:0000313" key="3">
    <source>
        <dbReference type="WBParaSite" id="GPLIN_001508500"/>
    </source>
</evidence>
<accession>A0A183CQC7</accession>
<dbReference type="Pfam" id="PF00615">
    <property type="entry name" value="RGS"/>
    <property type="match status" value="1"/>
</dbReference>
<protein>
    <submittedName>
        <fullName evidence="3">RGS domain-containing protein</fullName>
    </submittedName>
</protein>
<dbReference type="WBParaSite" id="GPLIN_001508500">
    <property type="protein sequence ID" value="GPLIN_001508500"/>
    <property type="gene ID" value="GPLIN_001508500"/>
</dbReference>
<dbReference type="PANTHER" id="PTHR10845:SF192">
    <property type="entry name" value="DOUBLE HIT, ISOFORM B"/>
    <property type="match status" value="1"/>
</dbReference>
<feature type="domain" description="RGS" evidence="1">
    <location>
        <begin position="60"/>
        <end position="105"/>
    </location>
</feature>
<keyword evidence="2" id="KW-1185">Reference proteome</keyword>
<dbReference type="PANTHER" id="PTHR10845">
    <property type="entry name" value="REGULATOR OF G PROTEIN SIGNALING"/>
    <property type="match status" value="1"/>
</dbReference>
<dbReference type="InterPro" id="IPR036305">
    <property type="entry name" value="RGS_sf"/>
</dbReference>
<sequence length="136" mass="15660">MAQLADSKTLHFLRNNWTSAFLPPCCVHRVKIVGSGNSHLRPSSCTNAYFSHLRLFAVSREFLQSEFSEENLEFWLECVEFKRIKTGKNKIINKTTVFDQQIFRDGKTISQYASSFDGRVARLTIFNMAEIKSGWS</sequence>
<dbReference type="SUPFAM" id="SSF48097">
    <property type="entry name" value="Regulator of G-protein signaling, RGS"/>
    <property type="match status" value="1"/>
</dbReference>
<organism evidence="2 3">
    <name type="scientific">Globodera pallida</name>
    <name type="common">Potato cyst nematode worm</name>
    <name type="synonym">Heterodera pallida</name>
    <dbReference type="NCBI Taxonomy" id="36090"/>
    <lineage>
        <taxon>Eukaryota</taxon>
        <taxon>Metazoa</taxon>
        <taxon>Ecdysozoa</taxon>
        <taxon>Nematoda</taxon>
        <taxon>Chromadorea</taxon>
        <taxon>Rhabditida</taxon>
        <taxon>Tylenchina</taxon>
        <taxon>Tylenchomorpha</taxon>
        <taxon>Tylenchoidea</taxon>
        <taxon>Heteroderidae</taxon>
        <taxon>Heteroderinae</taxon>
        <taxon>Globodera</taxon>
    </lineage>
</organism>
<proteinExistence type="predicted"/>
<dbReference type="AlphaFoldDB" id="A0A183CQC7"/>
<name>A0A183CQC7_GLOPA</name>
<dbReference type="InterPro" id="IPR016137">
    <property type="entry name" value="RGS"/>
</dbReference>
<dbReference type="PROSITE" id="PS50132">
    <property type="entry name" value="RGS"/>
    <property type="match status" value="1"/>
</dbReference>
<evidence type="ECO:0000313" key="2">
    <source>
        <dbReference type="Proteomes" id="UP000050741"/>
    </source>
</evidence>
<dbReference type="Proteomes" id="UP000050741">
    <property type="component" value="Unassembled WGS sequence"/>
</dbReference>
<reference evidence="3" key="2">
    <citation type="submission" date="2016-06" db="UniProtKB">
        <authorList>
            <consortium name="WormBaseParasite"/>
        </authorList>
    </citation>
    <scope>IDENTIFICATION</scope>
</reference>
<dbReference type="InterPro" id="IPR044926">
    <property type="entry name" value="RGS_subdomain_2"/>
</dbReference>
<reference evidence="2" key="1">
    <citation type="submission" date="2014-05" db="EMBL/GenBank/DDBJ databases">
        <title>The genome and life-stage specific transcriptomes of Globodera pallida elucidate key aspects of plant parasitism by a cyst nematode.</title>
        <authorList>
            <person name="Cotton J.A."/>
            <person name="Lilley C.J."/>
            <person name="Jones L.M."/>
            <person name="Kikuchi T."/>
            <person name="Reid A.J."/>
            <person name="Thorpe P."/>
            <person name="Tsai I.J."/>
            <person name="Beasley H."/>
            <person name="Blok V."/>
            <person name="Cock P.J.A."/>
            <person name="Van den Akker S.E."/>
            <person name="Holroyd N."/>
            <person name="Hunt M."/>
            <person name="Mantelin S."/>
            <person name="Naghra H."/>
            <person name="Pain A."/>
            <person name="Palomares-Rius J.E."/>
            <person name="Zarowiecki M."/>
            <person name="Berriman M."/>
            <person name="Jones J.T."/>
            <person name="Urwin P.E."/>
        </authorList>
    </citation>
    <scope>NUCLEOTIDE SEQUENCE [LARGE SCALE GENOMIC DNA]</scope>
    <source>
        <strain evidence="2">Lindley</strain>
    </source>
</reference>
<dbReference type="Gene3D" id="1.10.167.10">
    <property type="entry name" value="Regulator of G-protein Signalling 4, domain 2"/>
    <property type="match status" value="1"/>
</dbReference>